<dbReference type="RefSeq" id="WP_132540166.1">
    <property type="nucleotide sequence ID" value="NZ_SLWY01000006.1"/>
</dbReference>
<dbReference type="InterPro" id="IPR000014">
    <property type="entry name" value="PAS"/>
</dbReference>
<keyword evidence="10" id="KW-0472">Membrane</keyword>
<dbReference type="Pfam" id="PF02518">
    <property type="entry name" value="HATPase_c"/>
    <property type="match status" value="1"/>
</dbReference>
<feature type="domain" description="PAS" evidence="13">
    <location>
        <begin position="248"/>
        <end position="301"/>
    </location>
</feature>
<keyword evidence="6" id="KW-0547">Nucleotide-binding</keyword>
<evidence type="ECO:0000256" key="2">
    <source>
        <dbReference type="ARBA" id="ARBA00004370"/>
    </source>
</evidence>
<dbReference type="SMART" id="SM00091">
    <property type="entry name" value="PAS"/>
    <property type="match status" value="3"/>
</dbReference>
<dbReference type="GO" id="GO:0016020">
    <property type="term" value="C:membrane"/>
    <property type="evidence" value="ECO:0007669"/>
    <property type="project" value="UniProtKB-SubCell"/>
</dbReference>
<evidence type="ECO:0000256" key="9">
    <source>
        <dbReference type="ARBA" id="ARBA00023012"/>
    </source>
</evidence>
<organism evidence="15 16">
    <name type="scientific">Plasticicumulans lactativorans</name>
    <dbReference type="NCBI Taxonomy" id="1133106"/>
    <lineage>
        <taxon>Bacteria</taxon>
        <taxon>Pseudomonadati</taxon>
        <taxon>Pseudomonadota</taxon>
        <taxon>Gammaproteobacteria</taxon>
        <taxon>Candidatus Competibacteraceae</taxon>
        <taxon>Plasticicumulans</taxon>
    </lineage>
</organism>
<dbReference type="SUPFAM" id="SSF47384">
    <property type="entry name" value="Homodimeric domain of signal transducing histidine kinase"/>
    <property type="match status" value="1"/>
</dbReference>
<dbReference type="PRINTS" id="PR00344">
    <property type="entry name" value="BCTRLSENSOR"/>
</dbReference>
<dbReference type="InterPro" id="IPR003594">
    <property type="entry name" value="HATPase_dom"/>
</dbReference>
<evidence type="ECO:0000259" key="12">
    <source>
        <dbReference type="PROSITE" id="PS50109"/>
    </source>
</evidence>
<evidence type="ECO:0000313" key="16">
    <source>
        <dbReference type="Proteomes" id="UP000295765"/>
    </source>
</evidence>
<feature type="domain" description="Histidine kinase" evidence="12">
    <location>
        <begin position="393"/>
        <end position="614"/>
    </location>
</feature>
<dbReference type="InterPro" id="IPR004358">
    <property type="entry name" value="Sig_transdc_His_kin-like_C"/>
</dbReference>
<dbReference type="Gene3D" id="3.30.450.20">
    <property type="entry name" value="PAS domain"/>
    <property type="match status" value="3"/>
</dbReference>
<dbReference type="AlphaFoldDB" id="A0A4R2LQY3"/>
<evidence type="ECO:0000256" key="11">
    <source>
        <dbReference type="SAM" id="Coils"/>
    </source>
</evidence>
<evidence type="ECO:0000256" key="3">
    <source>
        <dbReference type="ARBA" id="ARBA00012438"/>
    </source>
</evidence>
<comment type="caution">
    <text evidence="15">The sequence shown here is derived from an EMBL/GenBank/DDBJ whole genome shotgun (WGS) entry which is preliminary data.</text>
</comment>
<keyword evidence="4" id="KW-0597">Phosphoprotein</keyword>
<dbReference type="Gene3D" id="3.30.565.10">
    <property type="entry name" value="Histidine kinase-like ATPase, C-terminal domain"/>
    <property type="match status" value="1"/>
</dbReference>
<dbReference type="GO" id="GO:0000155">
    <property type="term" value="F:phosphorelay sensor kinase activity"/>
    <property type="evidence" value="ECO:0007669"/>
    <property type="project" value="InterPro"/>
</dbReference>
<proteinExistence type="predicted"/>
<evidence type="ECO:0000256" key="7">
    <source>
        <dbReference type="ARBA" id="ARBA00022777"/>
    </source>
</evidence>
<dbReference type="InterPro" id="IPR013656">
    <property type="entry name" value="PAS_4"/>
</dbReference>
<evidence type="ECO:0000256" key="5">
    <source>
        <dbReference type="ARBA" id="ARBA00022679"/>
    </source>
</evidence>
<dbReference type="InterPro" id="IPR005467">
    <property type="entry name" value="His_kinase_dom"/>
</dbReference>
<evidence type="ECO:0000256" key="1">
    <source>
        <dbReference type="ARBA" id="ARBA00000085"/>
    </source>
</evidence>
<dbReference type="InterPro" id="IPR036097">
    <property type="entry name" value="HisK_dim/P_sf"/>
</dbReference>
<keyword evidence="5" id="KW-0808">Transferase</keyword>
<dbReference type="PANTHER" id="PTHR43047">
    <property type="entry name" value="TWO-COMPONENT HISTIDINE PROTEIN KINASE"/>
    <property type="match status" value="1"/>
</dbReference>
<feature type="coiled-coil region" evidence="11">
    <location>
        <begin position="366"/>
        <end position="393"/>
    </location>
</feature>
<dbReference type="EMBL" id="SLWY01000006">
    <property type="protein sequence ID" value="TCO81991.1"/>
    <property type="molecule type" value="Genomic_DNA"/>
</dbReference>
<accession>A0A4R2LQY3</accession>
<evidence type="ECO:0000256" key="10">
    <source>
        <dbReference type="ARBA" id="ARBA00023136"/>
    </source>
</evidence>
<dbReference type="PROSITE" id="PS50109">
    <property type="entry name" value="HIS_KIN"/>
    <property type="match status" value="1"/>
</dbReference>
<evidence type="ECO:0000256" key="6">
    <source>
        <dbReference type="ARBA" id="ARBA00022741"/>
    </source>
</evidence>
<evidence type="ECO:0000256" key="4">
    <source>
        <dbReference type="ARBA" id="ARBA00022553"/>
    </source>
</evidence>
<dbReference type="SMART" id="SM00086">
    <property type="entry name" value="PAC"/>
    <property type="match status" value="3"/>
</dbReference>
<protein>
    <recommendedName>
        <fullName evidence="3">histidine kinase</fullName>
        <ecNumber evidence="3">2.7.13.3</ecNumber>
    </recommendedName>
</protein>
<evidence type="ECO:0000259" key="14">
    <source>
        <dbReference type="PROSITE" id="PS50113"/>
    </source>
</evidence>
<evidence type="ECO:0000313" key="15">
    <source>
        <dbReference type="EMBL" id="TCO81991.1"/>
    </source>
</evidence>
<dbReference type="PROSITE" id="PS50112">
    <property type="entry name" value="PAS"/>
    <property type="match status" value="3"/>
</dbReference>
<dbReference type="FunFam" id="1.10.287.130:FF:000038">
    <property type="entry name" value="Sensory transduction histidine kinase"/>
    <property type="match status" value="1"/>
</dbReference>
<evidence type="ECO:0000256" key="8">
    <source>
        <dbReference type="ARBA" id="ARBA00022840"/>
    </source>
</evidence>
<comment type="subcellular location">
    <subcellularLocation>
        <location evidence="2">Membrane</location>
    </subcellularLocation>
</comment>
<dbReference type="SUPFAM" id="SSF55785">
    <property type="entry name" value="PYP-like sensor domain (PAS domain)"/>
    <property type="match status" value="3"/>
</dbReference>
<dbReference type="Proteomes" id="UP000295765">
    <property type="component" value="Unassembled WGS sequence"/>
</dbReference>
<dbReference type="PROSITE" id="PS50113">
    <property type="entry name" value="PAC"/>
    <property type="match status" value="2"/>
</dbReference>
<dbReference type="Pfam" id="PF13426">
    <property type="entry name" value="PAS_9"/>
    <property type="match status" value="2"/>
</dbReference>
<dbReference type="SMART" id="SM00387">
    <property type="entry name" value="HATPase_c"/>
    <property type="match status" value="1"/>
</dbReference>
<dbReference type="CDD" id="cd16922">
    <property type="entry name" value="HATPase_EvgS-ArcB-TorS-like"/>
    <property type="match status" value="1"/>
</dbReference>
<comment type="catalytic activity">
    <reaction evidence="1">
        <text>ATP + protein L-histidine = ADP + protein N-phospho-L-histidine.</text>
        <dbReference type="EC" id="2.7.13.3"/>
    </reaction>
</comment>
<keyword evidence="16" id="KW-1185">Reference proteome</keyword>
<keyword evidence="11" id="KW-0175">Coiled coil</keyword>
<keyword evidence="9" id="KW-0902">Two-component regulatory system</keyword>
<dbReference type="NCBIfam" id="TIGR00229">
    <property type="entry name" value="sensory_box"/>
    <property type="match status" value="3"/>
</dbReference>
<dbReference type="OrthoDB" id="9804645at2"/>
<dbReference type="EC" id="2.7.13.3" evidence="3"/>
<gene>
    <name evidence="15" type="ORF">EV699_10686</name>
</gene>
<dbReference type="InterPro" id="IPR003661">
    <property type="entry name" value="HisK_dim/P_dom"/>
</dbReference>
<sequence length="614" mass="66792">MSIDDDQYWLGAAPDAVIALGEDGRVRFWNAGAEALYGYRAAEALDTPLERLIVPADAAQEQGRMLAATCAGGPTTFEATRRHRDGGLIYVEISGRRVRDPRAGTPCALFTEKDVTPLKVRRDSRLLELRFRDLLESTPDGMVMVGASGHVLLANSQAERLFGYGPGELHGLPIEVLLPPRYRASHVGHRTAYFAQSRTRAMGAGLELFGLRRDGSEFPVEISLSPLDSAGTPVVVSAIRDISERRSAEQKFRGLLEAAPDAIVIVDGAGRIVLVNSQTEKLFGHPRNRLLGQPVETLLPPRFRASHAGHRDAFFADPRVRPMGAGLALYGQRHDGSEFPVEISLSPLDTEDGTLVSAAIRDITERKRFEQTLQEKNAELENANRAKDRFLATMSHELRTPLNAVIGFTGMLLMKLPGPLNEEQERQLQTVCSSARHLLSLINDLLDLAKVEAGQREMQFEEVECAALADEVIITLRPQAQAKGLALTIALAEPPLRLRTDPRTLRQILLNLVGNAVKFTEHGSVRLDVARRAGAGRAGLTFSVTDTGPGISDAEQATLFEAFARGQDAWRRGVEGAGLGLHLSRRLAGLLHAELSVASTCGSGSTFTLTVEEP</sequence>
<dbReference type="InterPro" id="IPR000700">
    <property type="entry name" value="PAS-assoc_C"/>
</dbReference>
<keyword evidence="8" id="KW-0067">ATP-binding</keyword>
<keyword evidence="7 15" id="KW-0418">Kinase</keyword>
<dbReference type="GO" id="GO:0005524">
    <property type="term" value="F:ATP binding"/>
    <property type="evidence" value="ECO:0007669"/>
    <property type="project" value="UniProtKB-KW"/>
</dbReference>
<feature type="domain" description="PAC" evidence="14">
    <location>
        <begin position="204"/>
        <end position="254"/>
    </location>
</feature>
<feature type="domain" description="PAC" evidence="14">
    <location>
        <begin position="323"/>
        <end position="375"/>
    </location>
</feature>
<dbReference type="Gene3D" id="1.10.287.130">
    <property type="match status" value="1"/>
</dbReference>
<dbReference type="InterPro" id="IPR001610">
    <property type="entry name" value="PAC"/>
</dbReference>
<dbReference type="Pfam" id="PF00512">
    <property type="entry name" value="HisKA"/>
    <property type="match status" value="1"/>
</dbReference>
<dbReference type="InterPro" id="IPR035965">
    <property type="entry name" value="PAS-like_dom_sf"/>
</dbReference>
<name>A0A4R2LQY3_9GAMM</name>
<evidence type="ECO:0000259" key="13">
    <source>
        <dbReference type="PROSITE" id="PS50112"/>
    </source>
</evidence>
<dbReference type="Pfam" id="PF08448">
    <property type="entry name" value="PAS_4"/>
    <property type="match status" value="1"/>
</dbReference>
<dbReference type="CDD" id="cd00082">
    <property type="entry name" value="HisKA"/>
    <property type="match status" value="1"/>
</dbReference>
<dbReference type="SUPFAM" id="SSF55874">
    <property type="entry name" value="ATPase domain of HSP90 chaperone/DNA topoisomerase II/histidine kinase"/>
    <property type="match status" value="1"/>
</dbReference>
<dbReference type="CDD" id="cd00130">
    <property type="entry name" value="PAS"/>
    <property type="match status" value="3"/>
</dbReference>
<feature type="domain" description="PAS" evidence="13">
    <location>
        <begin position="127"/>
        <end position="171"/>
    </location>
</feature>
<dbReference type="InterPro" id="IPR036890">
    <property type="entry name" value="HATPase_C_sf"/>
</dbReference>
<dbReference type="SMART" id="SM00388">
    <property type="entry name" value="HisKA"/>
    <property type="match status" value="1"/>
</dbReference>
<reference evidence="15 16" key="1">
    <citation type="submission" date="2019-03" db="EMBL/GenBank/DDBJ databases">
        <title>Genomic Encyclopedia of Type Strains, Phase IV (KMG-IV): sequencing the most valuable type-strain genomes for metagenomic binning, comparative biology and taxonomic classification.</title>
        <authorList>
            <person name="Goeker M."/>
        </authorList>
    </citation>
    <scope>NUCLEOTIDE SEQUENCE [LARGE SCALE GENOMIC DNA]</scope>
    <source>
        <strain evidence="15 16">DSM 25287</strain>
    </source>
</reference>
<feature type="domain" description="PAS" evidence="13">
    <location>
        <begin position="10"/>
        <end position="57"/>
    </location>
</feature>